<evidence type="ECO:0000313" key="4">
    <source>
        <dbReference type="Proteomes" id="UP000001520"/>
    </source>
</evidence>
<dbReference type="InterPro" id="IPR050188">
    <property type="entry name" value="RluA_PseudoU_synthase"/>
</dbReference>
<dbReference type="STRING" id="639282.DEFDS_1595"/>
<dbReference type="OrthoDB" id="9807829at2"/>
<evidence type="ECO:0000256" key="1">
    <source>
        <dbReference type="ARBA" id="ARBA00010876"/>
    </source>
</evidence>
<dbReference type="SUPFAM" id="SSF55120">
    <property type="entry name" value="Pseudouridine synthase"/>
    <property type="match status" value="1"/>
</dbReference>
<dbReference type="KEGG" id="ddf:DEFDS_1595"/>
<dbReference type="GO" id="GO:0003723">
    <property type="term" value="F:RNA binding"/>
    <property type="evidence" value="ECO:0007669"/>
    <property type="project" value="InterPro"/>
</dbReference>
<dbReference type="PANTHER" id="PTHR21600:SF87">
    <property type="entry name" value="RNA PSEUDOURIDYLATE SYNTHASE DOMAIN-CONTAINING PROTEIN 1"/>
    <property type="match status" value="1"/>
</dbReference>
<dbReference type="HOGENOM" id="CLU_016902_11_1_0"/>
<name>D3P8L3_DEFDS</name>
<dbReference type="Proteomes" id="UP000001520">
    <property type="component" value="Chromosome"/>
</dbReference>
<organism evidence="3 4">
    <name type="scientific">Deferribacter desulfuricans (strain DSM 14783 / JCM 11476 / NBRC 101012 / SSM1)</name>
    <dbReference type="NCBI Taxonomy" id="639282"/>
    <lineage>
        <taxon>Bacteria</taxon>
        <taxon>Pseudomonadati</taxon>
        <taxon>Deferribacterota</taxon>
        <taxon>Deferribacteres</taxon>
        <taxon>Deferribacterales</taxon>
        <taxon>Deferribacteraceae</taxon>
        <taxon>Deferribacter</taxon>
    </lineage>
</organism>
<dbReference type="EC" id="5.4.99.12" evidence="3"/>
<dbReference type="Pfam" id="PF00849">
    <property type="entry name" value="PseudoU_synth_2"/>
    <property type="match status" value="1"/>
</dbReference>
<dbReference type="GO" id="GO:0160147">
    <property type="term" value="F:tRNA pseudouridine(38-40) synthase activity"/>
    <property type="evidence" value="ECO:0007669"/>
    <property type="project" value="UniProtKB-EC"/>
</dbReference>
<sequence>MTQSSEFSIVYQDNDIIVLNKSHSILVIPDRYNKNIPSIKNILQREFNEIYVVHRLDFGTGGLIVFAKNRYSHKSLSTQFSKNQIVKKYLCITDGVIKYPFTSLLPISKRNYHGKYKINFKSGRKSITTFIPINYNNKYSLIEAIPKTGRSHQIRVHLKAYKAPLYQDFLYNKKIDDKRLTLFAYYLSFTHPTKNKKVEFKIKLSDFMNEKLKETGLIK</sequence>
<protein>
    <submittedName>
        <fullName evidence="3">Ribosomal large subunit pseudouridine synthase A</fullName>
        <ecNumber evidence="3">5.4.99.12</ecNumber>
    </submittedName>
</protein>
<dbReference type="Gene3D" id="3.30.2350.10">
    <property type="entry name" value="Pseudouridine synthase"/>
    <property type="match status" value="1"/>
</dbReference>
<dbReference type="GO" id="GO:0000455">
    <property type="term" value="P:enzyme-directed rRNA pseudouridine synthesis"/>
    <property type="evidence" value="ECO:0007669"/>
    <property type="project" value="TreeGrafter"/>
</dbReference>
<evidence type="ECO:0000313" key="3">
    <source>
        <dbReference type="EMBL" id="BAI81053.1"/>
    </source>
</evidence>
<keyword evidence="4" id="KW-1185">Reference proteome</keyword>
<proteinExistence type="inferred from homology"/>
<dbReference type="RefSeq" id="WP_013008299.1">
    <property type="nucleotide sequence ID" value="NC_013939.1"/>
</dbReference>
<dbReference type="AlphaFoldDB" id="D3P8L3"/>
<dbReference type="InterPro" id="IPR020103">
    <property type="entry name" value="PsdUridine_synth_cat_dom_sf"/>
</dbReference>
<reference evidence="3 4" key="1">
    <citation type="journal article" date="2010" name="DNA Res.">
        <title>Bacterial lifestyle in a deep-sea hydrothermal vent chimney revealed by the genome sequence of the thermophilic bacterium Deferribacter desulfuricans SSM1.</title>
        <authorList>
            <person name="Takaki Y."/>
            <person name="Shimamura S."/>
            <person name="Nakagawa S."/>
            <person name="Fukuhara Y."/>
            <person name="Horikawa H."/>
            <person name="Ankai A."/>
            <person name="Harada T."/>
            <person name="Hosoyama A."/>
            <person name="Oguchi A."/>
            <person name="Fukui S."/>
            <person name="Fujita N."/>
            <person name="Takami H."/>
            <person name="Takai K."/>
        </authorList>
    </citation>
    <scope>NUCLEOTIDE SEQUENCE [LARGE SCALE GENOMIC DNA]</scope>
    <source>
        <strain evidence="4">DSM 14783 / JCM 11476 / NBRC 101012 / SSM1</strain>
    </source>
</reference>
<comment type="similarity">
    <text evidence="1">Belongs to the pseudouridine synthase RluA family.</text>
</comment>
<dbReference type="InterPro" id="IPR006145">
    <property type="entry name" value="PsdUridine_synth_RsuA/RluA"/>
</dbReference>
<dbReference type="EMBL" id="AP011529">
    <property type="protein sequence ID" value="BAI81053.1"/>
    <property type="molecule type" value="Genomic_DNA"/>
</dbReference>
<dbReference type="eggNOG" id="COG0564">
    <property type="taxonomic scope" value="Bacteria"/>
</dbReference>
<accession>D3P8L3</accession>
<dbReference type="CDD" id="cd02869">
    <property type="entry name" value="PseudoU_synth_RluA_like"/>
    <property type="match status" value="1"/>
</dbReference>
<keyword evidence="3" id="KW-0413">Isomerase</keyword>
<gene>
    <name evidence="3" type="ordered locus">DEFDS_1595</name>
</gene>
<evidence type="ECO:0000259" key="2">
    <source>
        <dbReference type="Pfam" id="PF00849"/>
    </source>
</evidence>
<feature type="domain" description="Pseudouridine synthase RsuA/RluA-like" evidence="2">
    <location>
        <begin position="15"/>
        <end position="159"/>
    </location>
</feature>
<dbReference type="PANTHER" id="PTHR21600">
    <property type="entry name" value="MITOCHONDRIAL RNA PSEUDOURIDINE SYNTHASE"/>
    <property type="match status" value="1"/>
</dbReference>